<dbReference type="Pfam" id="PF06037">
    <property type="entry name" value="DUF922"/>
    <property type="match status" value="1"/>
</dbReference>
<organism evidence="2 3">
    <name type="scientific">Pontibacter populi</name>
    <dbReference type="NCBI Taxonomy" id="890055"/>
    <lineage>
        <taxon>Bacteria</taxon>
        <taxon>Pseudomonadati</taxon>
        <taxon>Bacteroidota</taxon>
        <taxon>Cytophagia</taxon>
        <taxon>Cytophagales</taxon>
        <taxon>Hymenobacteraceae</taxon>
        <taxon>Pontibacter</taxon>
    </lineage>
</organism>
<keyword evidence="2" id="KW-0645">Protease</keyword>
<dbReference type="GO" id="GO:0006508">
    <property type="term" value="P:proteolysis"/>
    <property type="evidence" value="ECO:0007669"/>
    <property type="project" value="UniProtKB-KW"/>
</dbReference>
<evidence type="ECO:0000313" key="3">
    <source>
        <dbReference type="Proteomes" id="UP000774935"/>
    </source>
</evidence>
<comment type="caution">
    <text evidence="2">The sequence shown here is derived from an EMBL/GenBank/DDBJ whole genome shotgun (WGS) entry which is preliminary data.</text>
</comment>
<accession>A0ABS6XDP6</accession>
<gene>
    <name evidence="2" type="ORF">KYK27_13195</name>
</gene>
<protein>
    <submittedName>
        <fullName evidence="2">DUF922 domain-containing Zn-dependent protease</fullName>
    </submittedName>
</protein>
<evidence type="ECO:0000256" key="1">
    <source>
        <dbReference type="SAM" id="Coils"/>
    </source>
</evidence>
<dbReference type="Proteomes" id="UP000774935">
    <property type="component" value="Unassembled WGS sequence"/>
</dbReference>
<name>A0ABS6XDP6_9BACT</name>
<keyword evidence="1" id="KW-0175">Coiled coil</keyword>
<dbReference type="GO" id="GO:0008233">
    <property type="term" value="F:peptidase activity"/>
    <property type="evidence" value="ECO:0007669"/>
    <property type="project" value="UniProtKB-KW"/>
</dbReference>
<proteinExistence type="predicted"/>
<reference evidence="2 3" key="1">
    <citation type="submission" date="2021-07" db="EMBL/GenBank/DDBJ databases">
        <authorList>
            <person name="Kim M.K."/>
        </authorList>
    </citation>
    <scope>NUCLEOTIDE SEQUENCE [LARGE SCALE GENOMIC DNA]</scope>
    <source>
        <strain evidence="2 3">HLY7-15</strain>
    </source>
</reference>
<evidence type="ECO:0000313" key="2">
    <source>
        <dbReference type="EMBL" id="MBW3366011.1"/>
    </source>
</evidence>
<dbReference type="RefSeq" id="WP_199110511.1">
    <property type="nucleotide sequence ID" value="NZ_JAHWXQ010000003.1"/>
</dbReference>
<keyword evidence="3" id="KW-1185">Reference proteome</keyword>
<feature type="coiled-coil region" evidence="1">
    <location>
        <begin position="140"/>
        <end position="167"/>
    </location>
</feature>
<dbReference type="EMBL" id="JAHWXQ010000003">
    <property type="protein sequence ID" value="MBW3366011.1"/>
    <property type="molecule type" value="Genomic_DNA"/>
</dbReference>
<dbReference type="InterPro" id="IPR010321">
    <property type="entry name" value="DUF922"/>
</dbReference>
<keyword evidence="2" id="KW-0378">Hydrolase</keyword>
<sequence>MHYTGGTTIKLYMKRTFLIFLGLLLWLQGFAQDYNVLAYETDRKLTWQDFKGRPKPSDAHKGAEITVSIFLKIRDTSFWSGRVTYDAYAVAFKDESWVKPAYRENYSLQHEQLHFDIAHLYAETLEVKLNSLDSKTSKDEAEVEKILKNHLAEMQQFQNKYDRETNGGNNYKQQMRWARKISKALGILSTTVEV</sequence>